<dbReference type="SUPFAM" id="SSF48371">
    <property type="entry name" value="ARM repeat"/>
    <property type="match status" value="1"/>
</dbReference>
<evidence type="ECO:0000259" key="4">
    <source>
        <dbReference type="Pfam" id="PF23948"/>
    </source>
</evidence>
<keyword evidence="2" id="KW-0677">Repeat</keyword>
<sequence>MLRNPFSSSKSKLSLNDALGLANEALENARRAKTNPAEALQFCNDARSRIKDAENIISTKKSRDPTLSDSIANAYHEHGKLLDELGHRDKALKSHSKAEKWGYVPAISQHTDSLQPANTGESIYQSTSPTTSFSASPSMIAMHQGVSEAPHLGHQGSPQDVVLTEVDIETSAPGESSMTGAIYQDTPRISHLDLQQNSQDVIPTIVGNNASTLKEDVELIPQNYFEQNVTPPVAKYALPDIGGRVNSTPQLAYCLSLLNPSLASREQLNESERSWLQARADDPDERKQLEAMATDLVRAFVRDELKKPNVVAEVVSLAAVFEQDDFRKLLQVFVDNINQSVLLKVHLIDGLAQLIRNAAQGHIDGDDLVKILELLNARLKDTHEQSVQHIYRLARAISQVLDSMVDSQVEGLSREQLHEPLSDYLKGLQKSSDPYLVYQAAYAYQALLHIPDDESILQSMMRRTGKLVQGISGVVSAVKALDLTGFIEGLQSIQNGLASAEKVIELVSDAYGNAKDLAESGQELLESLKEGFSFTRKSTWYPALRGLDSLLQEGRFAEFEKLVQEAPCRNNPAFQWGVCQWLGEIASNSVWGLKIRICAVSFLMGLYRNNSRWACQPYIKQWILRLLDQSAQSLQGIIADDAWALLQEIQGIGSADKLTPYQGSEEYNAIPYPTMFTSPPQESPLLSRVQDKPDVESSLRQLKRERLQDRGGDIYISPRAKANPRATDDFDLASRVQEFLESKRKVFLVLGDSGTGKSTFNRALEISLWDKYNTDGRIPLFISLPTIEKPERDLVAERLRQANFTESQIRELKLHREFILICDGYDEIQETRNLYRSNQFNQTGGWRVQMLITCRTEYNGADYRDCFQPTERNIGGDSELFQEATIMPFNEGQIQDYIVQYVSLRKPTWGCDDYQQALKQIRNLRDLVKNPFLLKLALEVLPRMFSTNSQFSTARITRLHLYDEFVAQWIERGKIRLREIDLSSRDKEAFKEMEDLGFGEHGIAYLKELVTAIYDNQSGNPVVNYLEYRDRKTWKEEFFSDRDGKNLLREAIPLARNGDQYQFIHKSVQEYGMALAVYDPSDHNEDAEPVPVVSRRGSTSSALSFELPSTESAAAVNENSLLNSPLGKRNLVGEQSILRFLSERVQQQPVFKDQLHSLIKQSKTDESVRTAAANAITILVLAGVQFNNADLRDIKIPGADLSFGVFDSARKVNLQNIWMRQANLREARMKGVHFGELPFIREDDNVCCCAFSPDGKTLAVGLSNNNIKLYETSSWDRIRTLKGHTNRVWSLSFSVTGNRIVSGSQDKTMRLWDIDTGDCVRTFLGHTGAVYSVAYSPKGNRIASGSHDKTVRLWDDDTGSCIFTLQGHSEYVKSATFSPNGEWIASGSKDTTVRLWDVDTGSCVRTLLGHADFVNSVAYSPKGDRLASGSNDKTVRLWDVDTGDCVRTLQGHTDSINCVAYSPKGDQIASGGSDKAARLWDVDTGECFSTFRGHGHSILSVAYSPKGDQIASGGLDEKVRLWDAGAPEYAYTLQSHSNKVYSVALSPKGDQIASGSNDRTIRLWDVDAGSCVRTLRGHNGAINSVTYSPNGNQVASGSTDMTVRLWDVNTGECLNIFQGHTTWVQSVVYSPNGDWVASGSDDRTVQLWGVDTGKNIKTLLGHTGEIRSIAVSPKGDQIASGGEDTTVRLWDVETTHCLYTLQGHTSRVLRIVYSPKGDRIASGSIDRTVRVWDPDTGNCVHTLRGHTSIVYSVAFSPSGDWIVSGSDDITIRFWSVETGQCLLDISSFGGCVYSIDWSDTSDDQYFVTGSYDKSVRRWRFVKDKDEYKAILCWNSPHESLAVHGISFEDVQDLSRQNRELLNQRKNITMYLSILE</sequence>
<dbReference type="SUPFAM" id="SSF50978">
    <property type="entry name" value="WD40 repeat-like"/>
    <property type="match status" value="2"/>
</dbReference>
<feature type="repeat" description="WD" evidence="3">
    <location>
        <begin position="1659"/>
        <end position="1700"/>
    </location>
</feature>
<feature type="repeat" description="WD" evidence="3">
    <location>
        <begin position="1617"/>
        <end position="1658"/>
    </location>
</feature>
<feature type="repeat" description="WD" evidence="3">
    <location>
        <begin position="1533"/>
        <end position="1574"/>
    </location>
</feature>
<dbReference type="PRINTS" id="PR00320">
    <property type="entry name" value="GPROTEINBRPT"/>
</dbReference>
<dbReference type="SUPFAM" id="SSF141571">
    <property type="entry name" value="Pentapeptide repeat-like"/>
    <property type="match status" value="1"/>
</dbReference>
<dbReference type="InterPro" id="IPR016024">
    <property type="entry name" value="ARM-type_fold"/>
</dbReference>
<dbReference type="PROSITE" id="PS00678">
    <property type="entry name" value="WD_REPEATS_1"/>
    <property type="match status" value="7"/>
</dbReference>
<feature type="repeat" description="WD" evidence="3">
    <location>
        <begin position="1449"/>
        <end position="1490"/>
    </location>
</feature>
<dbReference type="InterPro" id="IPR025662">
    <property type="entry name" value="Sigma_54_int_dom_ATP-bd_1"/>
</dbReference>
<dbReference type="InterPro" id="IPR027417">
    <property type="entry name" value="P-loop_NTPase"/>
</dbReference>
<dbReference type="Gene3D" id="2.130.10.10">
    <property type="entry name" value="YVTN repeat-like/Quinoprotein amine dehydrogenase"/>
    <property type="match status" value="6"/>
</dbReference>
<keyword evidence="1 3" id="KW-0853">WD repeat</keyword>
<dbReference type="Pfam" id="PF23948">
    <property type="entry name" value="ARM_5"/>
    <property type="match status" value="1"/>
</dbReference>
<keyword evidence="6" id="KW-1185">Reference proteome</keyword>
<feature type="repeat" description="WD" evidence="3">
    <location>
        <begin position="1365"/>
        <end position="1406"/>
    </location>
</feature>
<dbReference type="Gene3D" id="2.160.20.80">
    <property type="entry name" value="E3 ubiquitin-protein ligase SopA"/>
    <property type="match status" value="1"/>
</dbReference>
<feature type="repeat" description="WD" evidence="3">
    <location>
        <begin position="1281"/>
        <end position="1322"/>
    </location>
</feature>
<dbReference type="Proteomes" id="UP000703661">
    <property type="component" value="Unassembled WGS sequence"/>
</dbReference>
<evidence type="ECO:0000313" key="5">
    <source>
        <dbReference type="EMBL" id="KAG0021803.1"/>
    </source>
</evidence>
<feature type="domain" description="Arm-like repeat" evidence="4">
    <location>
        <begin position="276"/>
        <end position="632"/>
    </location>
</feature>
<dbReference type="PROSITE" id="PS50082">
    <property type="entry name" value="WD_REPEATS_2"/>
    <property type="match status" value="12"/>
</dbReference>
<gene>
    <name evidence="5" type="ORF">BGZ80_001682</name>
</gene>
<comment type="caution">
    <text evidence="5">The sequence shown here is derived from an EMBL/GenBank/DDBJ whole genome shotgun (WGS) entry which is preliminary data.</text>
</comment>
<dbReference type="EMBL" id="JAAAID010000139">
    <property type="protein sequence ID" value="KAG0021803.1"/>
    <property type="molecule type" value="Genomic_DNA"/>
</dbReference>
<dbReference type="PANTHER" id="PTHR19848:SF8">
    <property type="entry name" value="F-BOX AND WD REPEAT DOMAIN CONTAINING 7"/>
    <property type="match status" value="1"/>
</dbReference>
<name>A0A9P6N2X4_9FUNG</name>
<dbReference type="CDD" id="cd00200">
    <property type="entry name" value="WD40"/>
    <property type="match status" value="2"/>
</dbReference>
<dbReference type="PROSITE" id="PS50294">
    <property type="entry name" value="WD_REPEATS_REGION"/>
    <property type="match status" value="12"/>
</dbReference>
<feature type="repeat" description="WD" evidence="3">
    <location>
        <begin position="1323"/>
        <end position="1364"/>
    </location>
</feature>
<dbReference type="InterPro" id="IPR001680">
    <property type="entry name" value="WD40_rpt"/>
</dbReference>
<feature type="repeat" description="WD" evidence="3">
    <location>
        <begin position="1701"/>
        <end position="1742"/>
    </location>
</feature>
<dbReference type="Gene3D" id="3.40.50.300">
    <property type="entry name" value="P-loop containing nucleotide triphosphate hydrolases"/>
    <property type="match status" value="1"/>
</dbReference>
<protein>
    <recommendedName>
        <fullName evidence="4">Arm-like repeat domain-containing protein</fullName>
    </recommendedName>
</protein>
<dbReference type="InterPro" id="IPR019775">
    <property type="entry name" value="WD40_repeat_CS"/>
</dbReference>
<feature type="repeat" description="WD" evidence="3">
    <location>
        <begin position="1491"/>
        <end position="1532"/>
    </location>
</feature>
<dbReference type="PANTHER" id="PTHR19848">
    <property type="entry name" value="WD40 REPEAT PROTEIN"/>
    <property type="match status" value="1"/>
</dbReference>
<feature type="repeat" description="WD" evidence="3">
    <location>
        <begin position="1407"/>
        <end position="1448"/>
    </location>
</feature>
<evidence type="ECO:0000256" key="2">
    <source>
        <dbReference type="ARBA" id="ARBA00022737"/>
    </source>
</evidence>
<dbReference type="InterPro" id="IPR036322">
    <property type="entry name" value="WD40_repeat_dom_sf"/>
</dbReference>
<evidence type="ECO:0000256" key="1">
    <source>
        <dbReference type="ARBA" id="ARBA00022574"/>
    </source>
</evidence>
<dbReference type="InterPro" id="IPR020472">
    <property type="entry name" value="WD40_PAC1"/>
</dbReference>
<reference evidence="5" key="1">
    <citation type="journal article" date="2020" name="Fungal Divers.">
        <title>Resolving the Mortierellaceae phylogeny through synthesis of multi-gene phylogenetics and phylogenomics.</title>
        <authorList>
            <person name="Vandepol N."/>
            <person name="Liber J."/>
            <person name="Desiro A."/>
            <person name="Na H."/>
            <person name="Kennedy M."/>
            <person name="Barry K."/>
            <person name="Grigoriev I.V."/>
            <person name="Miller A.N."/>
            <person name="O'Donnell K."/>
            <person name="Stajich J.E."/>
            <person name="Bonito G."/>
        </authorList>
    </citation>
    <scope>NUCLEOTIDE SEQUENCE</scope>
    <source>
        <strain evidence="5">NRRL 2769</strain>
    </source>
</reference>
<dbReference type="PROSITE" id="PS00675">
    <property type="entry name" value="SIGMA54_INTERACT_1"/>
    <property type="match status" value="1"/>
</dbReference>
<proteinExistence type="predicted"/>
<dbReference type="Pfam" id="PF00400">
    <property type="entry name" value="WD40"/>
    <property type="match status" value="14"/>
</dbReference>
<dbReference type="InterPro" id="IPR015943">
    <property type="entry name" value="WD40/YVTN_repeat-like_dom_sf"/>
</dbReference>
<feature type="repeat" description="WD" evidence="3">
    <location>
        <begin position="1575"/>
        <end position="1616"/>
    </location>
</feature>
<evidence type="ECO:0000256" key="3">
    <source>
        <dbReference type="PROSITE-ProRule" id="PRU00221"/>
    </source>
</evidence>
<dbReference type="SMART" id="SM00320">
    <property type="entry name" value="WD40"/>
    <property type="match status" value="14"/>
</dbReference>
<evidence type="ECO:0000313" key="6">
    <source>
        <dbReference type="Proteomes" id="UP000703661"/>
    </source>
</evidence>
<dbReference type="InterPro" id="IPR056251">
    <property type="entry name" value="Arm_rpt_dom"/>
</dbReference>
<feature type="repeat" description="WD" evidence="3">
    <location>
        <begin position="1743"/>
        <end position="1784"/>
    </location>
</feature>
<accession>A0A9P6N2X4</accession>
<organism evidence="5 6">
    <name type="scientific">Entomortierella chlamydospora</name>
    <dbReference type="NCBI Taxonomy" id="101097"/>
    <lineage>
        <taxon>Eukaryota</taxon>
        <taxon>Fungi</taxon>
        <taxon>Fungi incertae sedis</taxon>
        <taxon>Mucoromycota</taxon>
        <taxon>Mortierellomycotina</taxon>
        <taxon>Mortierellomycetes</taxon>
        <taxon>Mortierellales</taxon>
        <taxon>Mortierellaceae</taxon>
        <taxon>Entomortierella</taxon>
    </lineage>
</organism>